<protein>
    <submittedName>
        <fullName evidence="1">Uncharacterized protein</fullName>
    </submittedName>
</protein>
<evidence type="ECO:0000313" key="2">
    <source>
        <dbReference type="Proteomes" id="UP001159363"/>
    </source>
</evidence>
<organism evidence="1 2">
    <name type="scientific">Dryococelus australis</name>
    <dbReference type="NCBI Taxonomy" id="614101"/>
    <lineage>
        <taxon>Eukaryota</taxon>
        <taxon>Metazoa</taxon>
        <taxon>Ecdysozoa</taxon>
        <taxon>Arthropoda</taxon>
        <taxon>Hexapoda</taxon>
        <taxon>Insecta</taxon>
        <taxon>Pterygota</taxon>
        <taxon>Neoptera</taxon>
        <taxon>Polyneoptera</taxon>
        <taxon>Phasmatodea</taxon>
        <taxon>Verophasmatodea</taxon>
        <taxon>Anareolatae</taxon>
        <taxon>Phasmatidae</taxon>
        <taxon>Eurycanthinae</taxon>
        <taxon>Dryococelus</taxon>
    </lineage>
</organism>
<accession>A0ABQ9I0S8</accession>
<dbReference type="EMBL" id="JARBHB010000003">
    <property type="protein sequence ID" value="KAJ8890251.1"/>
    <property type="molecule type" value="Genomic_DNA"/>
</dbReference>
<proteinExistence type="predicted"/>
<dbReference type="Proteomes" id="UP001159363">
    <property type="component" value="Chromosome 3"/>
</dbReference>
<evidence type="ECO:0000313" key="1">
    <source>
        <dbReference type="EMBL" id="KAJ8890251.1"/>
    </source>
</evidence>
<reference evidence="1 2" key="1">
    <citation type="submission" date="2023-02" db="EMBL/GenBank/DDBJ databases">
        <title>LHISI_Scaffold_Assembly.</title>
        <authorList>
            <person name="Stuart O.P."/>
            <person name="Cleave R."/>
            <person name="Magrath M.J.L."/>
            <person name="Mikheyev A.S."/>
        </authorList>
    </citation>
    <scope>NUCLEOTIDE SEQUENCE [LARGE SCALE GENOMIC DNA]</scope>
    <source>
        <strain evidence="1">Daus_M_001</strain>
        <tissue evidence="1">Leg muscle</tissue>
    </source>
</reference>
<keyword evidence="2" id="KW-1185">Reference proteome</keyword>
<comment type="caution">
    <text evidence="1">The sequence shown here is derived from an EMBL/GenBank/DDBJ whole genome shotgun (WGS) entry which is preliminary data.</text>
</comment>
<sequence length="94" mass="11074">MLKALRFPRRKSYSFLRKSLGPYCCMAVKYGVTPPQHTYRKAILDAGWYTSKETIHQLLKMDYTKYVIISRNKNVYESLSVHDNPLINEMPEND</sequence>
<name>A0ABQ9I0S8_9NEOP</name>
<gene>
    <name evidence="1" type="ORF">PR048_009759</name>
</gene>